<accession>A0ABQ5HQ23</accession>
<proteinExistence type="predicted"/>
<dbReference type="EMBL" id="BQNB010019879">
    <property type="protein sequence ID" value="GJT89972.1"/>
    <property type="molecule type" value="Genomic_DNA"/>
</dbReference>
<evidence type="ECO:0000313" key="2">
    <source>
        <dbReference type="Proteomes" id="UP001151760"/>
    </source>
</evidence>
<protein>
    <submittedName>
        <fullName evidence="1">Uncharacterized protein</fullName>
    </submittedName>
</protein>
<reference evidence="1" key="1">
    <citation type="journal article" date="2022" name="Int. J. Mol. Sci.">
        <title>Draft Genome of Tanacetum Coccineum: Genomic Comparison of Closely Related Tanacetum-Family Plants.</title>
        <authorList>
            <person name="Yamashiro T."/>
            <person name="Shiraishi A."/>
            <person name="Nakayama K."/>
            <person name="Satake H."/>
        </authorList>
    </citation>
    <scope>NUCLEOTIDE SEQUENCE</scope>
</reference>
<dbReference type="Proteomes" id="UP001151760">
    <property type="component" value="Unassembled WGS sequence"/>
</dbReference>
<comment type="caution">
    <text evidence="1">The sequence shown here is derived from an EMBL/GenBank/DDBJ whole genome shotgun (WGS) entry which is preliminary data.</text>
</comment>
<evidence type="ECO:0000313" key="1">
    <source>
        <dbReference type="EMBL" id="GJT89972.1"/>
    </source>
</evidence>
<sequence>MANTRSEVQAQIRRIFLDGYRYLSLKESKFVKKDNVIAPGMFRINLAKTSREDKVLPINQARESIRINPITVSQPYVITKKDVNSDSNGLSSTRIDNTAKTRRPYPLDLYKEMIGCPLSS</sequence>
<keyword evidence="2" id="KW-1185">Reference proteome</keyword>
<organism evidence="1 2">
    <name type="scientific">Tanacetum coccineum</name>
    <dbReference type="NCBI Taxonomy" id="301880"/>
    <lineage>
        <taxon>Eukaryota</taxon>
        <taxon>Viridiplantae</taxon>
        <taxon>Streptophyta</taxon>
        <taxon>Embryophyta</taxon>
        <taxon>Tracheophyta</taxon>
        <taxon>Spermatophyta</taxon>
        <taxon>Magnoliopsida</taxon>
        <taxon>eudicotyledons</taxon>
        <taxon>Gunneridae</taxon>
        <taxon>Pentapetalae</taxon>
        <taxon>asterids</taxon>
        <taxon>campanulids</taxon>
        <taxon>Asterales</taxon>
        <taxon>Asteraceae</taxon>
        <taxon>Asteroideae</taxon>
        <taxon>Anthemideae</taxon>
        <taxon>Anthemidinae</taxon>
        <taxon>Tanacetum</taxon>
    </lineage>
</organism>
<gene>
    <name evidence="1" type="ORF">Tco_1078817</name>
</gene>
<reference evidence="1" key="2">
    <citation type="submission" date="2022-01" db="EMBL/GenBank/DDBJ databases">
        <authorList>
            <person name="Yamashiro T."/>
            <person name="Shiraishi A."/>
            <person name="Satake H."/>
            <person name="Nakayama K."/>
        </authorList>
    </citation>
    <scope>NUCLEOTIDE SEQUENCE</scope>
</reference>
<name>A0ABQ5HQ23_9ASTR</name>